<keyword evidence="11" id="KW-0670">Pyruvate</keyword>
<feature type="domain" description="Histidine kinase/HSP90-like ATPase" evidence="10">
    <location>
        <begin position="372"/>
        <end position="525"/>
    </location>
</feature>
<dbReference type="SUPFAM" id="SSF69012">
    <property type="entry name" value="alpha-ketoacid dehydrogenase kinase, N-terminal domain"/>
    <property type="match status" value="1"/>
</dbReference>
<comment type="caution">
    <text evidence="11">The sequence shown here is derived from an EMBL/GenBank/DDBJ whole genome shotgun (WGS) entry which is preliminary data.</text>
</comment>
<organism evidence="11 12">
    <name type="scientific">Skeletonema marinoi</name>
    <dbReference type="NCBI Taxonomy" id="267567"/>
    <lineage>
        <taxon>Eukaryota</taxon>
        <taxon>Sar</taxon>
        <taxon>Stramenopiles</taxon>
        <taxon>Ochrophyta</taxon>
        <taxon>Bacillariophyta</taxon>
        <taxon>Coscinodiscophyceae</taxon>
        <taxon>Thalassiosirophycidae</taxon>
        <taxon>Thalassiosirales</taxon>
        <taxon>Skeletonemataceae</taxon>
        <taxon>Skeletonema</taxon>
        <taxon>Skeletonema marinoi-dohrnii complex</taxon>
    </lineage>
</organism>
<accession>A0AAD8YIX0</accession>
<evidence type="ECO:0000256" key="4">
    <source>
        <dbReference type="ARBA" id="ARBA00022777"/>
    </source>
</evidence>
<dbReference type="GO" id="GO:0005524">
    <property type="term" value="F:ATP binding"/>
    <property type="evidence" value="ECO:0007669"/>
    <property type="project" value="UniProtKB-UniRule"/>
</dbReference>
<evidence type="ECO:0000313" key="12">
    <source>
        <dbReference type="Proteomes" id="UP001224775"/>
    </source>
</evidence>
<dbReference type="Gene3D" id="3.30.565.10">
    <property type="entry name" value="Histidine kinase-like ATPase, C-terminal domain"/>
    <property type="match status" value="1"/>
</dbReference>
<keyword evidence="2 8" id="KW-0808">Transferase</keyword>
<feature type="compositionally biased region" description="Low complexity" evidence="9">
    <location>
        <begin position="92"/>
        <end position="108"/>
    </location>
</feature>
<evidence type="ECO:0000256" key="8">
    <source>
        <dbReference type="RuleBase" id="RU366032"/>
    </source>
</evidence>
<dbReference type="AlphaFoldDB" id="A0AAD8YIX0"/>
<dbReference type="InterPro" id="IPR036890">
    <property type="entry name" value="HATPase_C_sf"/>
</dbReference>
<evidence type="ECO:0000313" key="11">
    <source>
        <dbReference type="EMBL" id="KAK1746374.1"/>
    </source>
</evidence>
<dbReference type="InterPro" id="IPR036784">
    <property type="entry name" value="AK/P_DHK_N_sf"/>
</dbReference>
<dbReference type="InterPro" id="IPR003594">
    <property type="entry name" value="HATPase_dom"/>
</dbReference>
<feature type="region of interest" description="Disordered" evidence="9">
    <location>
        <begin position="539"/>
        <end position="572"/>
    </location>
</feature>
<dbReference type="Pfam" id="PF10436">
    <property type="entry name" value="BCDHK_Adom3"/>
    <property type="match status" value="1"/>
</dbReference>
<comment type="similarity">
    <text evidence="1 8">Belongs to the PDK/BCKDK protein kinase family.</text>
</comment>
<dbReference type="SUPFAM" id="SSF55874">
    <property type="entry name" value="ATPase domain of HSP90 chaperone/DNA topoisomerase II/histidine kinase"/>
    <property type="match status" value="1"/>
</dbReference>
<evidence type="ECO:0000259" key="10">
    <source>
        <dbReference type="SMART" id="SM00387"/>
    </source>
</evidence>
<feature type="region of interest" description="Disordered" evidence="9">
    <location>
        <begin position="81"/>
        <end position="108"/>
    </location>
</feature>
<evidence type="ECO:0000256" key="2">
    <source>
        <dbReference type="ARBA" id="ARBA00022679"/>
    </source>
</evidence>
<dbReference type="GO" id="GO:0010906">
    <property type="term" value="P:regulation of glucose metabolic process"/>
    <property type="evidence" value="ECO:0007669"/>
    <property type="project" value="TreeGrafter"/>
</dbReference>
<dbReference type="GO" id="GO:0005759">
    <property type="term" value="C:mitochondrial matrix"/>
    <property type="evidence" value="ECO:0007669"/>
    <property type="project" value="UniProtKB-SubCell"/>
</dbReference>
<dbReference type="PANTHER" id="PTHR11947:SF3">
    <property type="entry name" value="[PYRUVATE DEHYDROGENASE (ACETYL-TRANSFERRING)] KINASE, MITOCHONDRIAL"/>
    <property type="match status" value="1"/>
</dbReference>
<dbReference type="Pfam" id="PF02518">
    <property type="entry name" value="HATPase_c"/>
    <property type="match status" value="1"/>
</dbReference>
<dbReference type="EC" id="2.7.11.-" evidence="8"/>
<evidence type="ECO:0000256" key="3">
    <source>
        <dbReference type="ARBA" id="ARBA00022741"/>
    </source>
</evidence>
<keyword evidence="4 8" id="KW-0418">Kinase</keyword>
<name>A0AAD8YIX0_9STRA</name>
<evidence type="ECO:0000256" key="1">
    <source>
        <dbReference type="ARBA" id="ARBA00006155"/>
    </source>
</evidence>
<evidence type="ECO:0000256" key="9">
    <source>
        <dbReference type="SAM" id="MobiDB-lite"/>
    </source>
</evidence>
<keyword evidence="12" id="KW-1185">Reference proteome</keyword>
<evidence type="ECO:0000256" key="7">
    <source>
        <dbReference type="ARBA" id="ARBA00048201"/>
    </source>
</evidence>
<keyword evidence="5 8" id="KW-0067">ATP-binding</keyword>
<dbReference type="PANTHER" id="PTHR11947">
    <property type="entry name" value="PYRUVATE DEHYDROGENASE KINASE"/>
    <property type="match status" value="1"/>
</dbReference>
<dbReference type="InterPro" id="IPR018955">
    <property type="entry name" value="BCDHK/PDK_N"/>
</dbReference>
<feature type="compositionally biased region" description="Basic and acidic residues" evidence="9">
    <location>
        <begin position="81"/>
        <end position="90"/>
    </location>
</feature>
<reference evidence="11" key="1">
    <citation type="submission" date="2023-06" db="EMBL/GenBank/DDBJ databases">
        <title>Survivors Of The Sea: Transcriptome response of Skeletonema marinoi to long-term dormancy.</title>
        <authorList>
            <person name="Pinder M.I.M."/>
            <person name="Kourtchenko O."/>
            <person name="Robertson E.K."/>
            <person name="Larsson T."/>
            <person name="Maumus F."/>
            <person name="Osuna-Cruz C.M."/>
            <person name="Vancaester E."/>
            <person name="Stenow R."/>
            <person name="Vandepoele K."/>
            <person name="Ploug H."/>
            <person name="Bruchert V."/>
            <person name="Godhe A."/>
            <person name="Topel M."/>
        </authorList>
    </citation>
    <scope>NUCLEOTIDE SEQUENCE</scope>
    <source>
        <strain evidence="11">R05AC</strain>
    </source>
</reference>
<dbReference type="GO" id="GO:0004740">
    <property type="term" value="F:pyruvate dehydrogenase (acetyl-transferring) kinase activity"/>
    <property type="evidence" value="ECO:0007669"/>
    <property type="project" value="UniProtKB-EC"/>
</dbReference>
<sequence>MALQQVGGVPAAMVGSHIRRSLPLCGGRVASVFSTTASDGCHHRHHRRSSYHHQRSFFHNEFSQNKHSYKITNFSTSSEKSDVSIKEELTKNTSDTDTTSNPESSSSPVKISMDELLALASCQPTPLSLKAMFEYAPKKASKKSPSSAADILDRLRNSQFLHRELPIRIAQRAIDLLTLPYGLNRTKEVQSIANTYLQYLQKLRDFPMPTNAESEREFTDQLKSFILDRHSIPMAIARGLQSLEDGRRAPMDVRRLAEMEDALSRFFTARVGLRFLVEHHVLTGNEESSDALYRQQLEAEGGLELLENDPTIEMPSDDDCCGSIQQNCDPVLEVRRTAARVTKLCRESYGIAPEIEVVDCTLNADADAPFTYVPHHLRYMLAELLKNSCRATVKSYLSGTNMQKEDHTKHGESEGLHDAPSLSPIRVVVTKGAEDVTIKIADRGGGMPRSVAKRIWSFAHSTRTKEGKAQEGEKDFGKDEFTGGHIRGFGLPLARIYARYFGGEVTIKSMEGYGVDAYVYLPVLGVACENLPQRVNLSPGNLDSSHGGEILDGDGYYDSSEPPNDGYKTDGTCRNDDFFDASRNPYEAEPSRRSLTALNALDGRLCIS</sequence>
<dbReference type="Gene3D" id="1.20.140.20">
    <property type="entry name" value="Alpha-ketoacid/pyruvate dehydrogenase kinase, N-terminal domain"/>
    <property type="match status" value="1"/>
</dbReference>
<comment type="subcellular location">
    <subcellularLocation>
        <location evidence="8">Mitochondrion matrix</location>
    </subcellularLocation>
</comment>
<gene>
    <name evidence="11" type="ORF">QTG54_002981</name>
</gene>
<protein>
    <recommendedName>
        <fullName evidence="8">Protein-serine/threonine kinase</fullName>
        <ecNumber evidence="8">2.7.11.-</ecNumber>
    </recommendedName>
</protein>
<dbReference type="SMART" id="SM00387">
    <property type="entry name" value="HATPase_c"/>
    <property type="match status" value="1"/>
</dbReference>
<keyword evidence="3 8" id="KW-0547">Nucleotide-binding</keyword>
<dbReference type="Proteomes" id="UP001224775">
    <property type="component" value="Unassembled WGS sequence"/>
</dbReference>
<dbReference type="EMBL" id="JATAAI010000004">
    <property type="protein sequence ID" value="KAK1746374.1"/>
    <property type="molecule type" value="Genomic_DNA"/>
</dbReference>
<comment type="catalytic activity">
    <reaction evidence="7">
        <text>L-seryl-[pyruvate dehydrogenase E1 alpha subunit] + ATP = O-phospho-L-seryl-[pyruvate dehydrogenase E1 alpha subunit] + ADP + H(+)</text>
        <dbReference type="Rhea" id="RHEA:23052"/>
        <dbReference type="Rhea" id="RHEA-COMP:13689"/>
        <dbReference type="Rhea" id="RHEA-COMP:13690"/>
        <dbReference type="ChEBI" id="CHEBI:15378"/>
        <dbReference type="ChEBI" id="CHEBI:29999"/>
        <dbReference type="ChEBI" id="CHEBI:30616"/>
        <dbReference type="ChEBI" id="CHEBI:83421"/>
        <dbReference type="ChEBI" id="CHEBI:456216"/>
        <dbReference type="EC" id="2.7.11.2"/>
    </reaction>
</comment>
<proteinExistence type="inferred from homology"/>
<dbReference type="InterPro" id="IPR039028">
    <property type="entry name" value="BCKD/PDK"/>
</dbReference>
<evidence type="ECO:0000256" key="5">
    <source>
        <dbReference type="ARBA" id="ARBA00022840"/>
    </source>
</evidence>
<evidence type="ECO:0000256" key="6">
    <source>
        <dbReference type="ARBA" id="ARBA00023128"/>
    </source>
</evidence>
<keyword evidence="6 8" id="KW-0496">Mitochondrion</keyword>